<dbReference type="EMBL" id="CP111012">
    <property type="protein sequence ID" value="WAQ94571.1"/>
    <property type="molecule type" value="Genomic_DNA"/>
</dbReference>
<protein>
    <submittedName>
        <fullName evidence="1">Uncharacterized protein</fullName>
    </submittedName>
</protein>
<proteinExistence type="predicted"/>
<gene>
    <name evidence="1" type="ORF">MAR_007042</name>
</gene>
<accession>A0ABY7DC06</accession>
<evidence type="ECO:0000313" key="2">
    <source>
        <dbReference type="Proteomes" id="UP001164746"/>
    </source>
</evidence>
<name>A0ABY7DC06_MYAAR</name>
<dbReference type="Proteomes" id="UP001164746">
    <property type="component" value="Chromosome 1"/>
</dbReference>
<keyword evidence="2" id="KW-1185">Reference proteome</keyword>
<reference evidence="1" key="1">
    <citation type="submission" date="2022-11" db="EMBL/GenBank/DDBJ databases">
        <title>Centuries of genome instability and evolution in soft-shell clam transmissible cancer (bioRxiv).</title>
        <authorList>
            <person name="Hart S.F.M."/>
            <person name="Yonemitsu M.A."/>
            <person name="Giersch R.M."/>
            <person name="Beal B.F."/>
            <person name="Arriagada G."/>
            <person name="Davis B.W."/>
            <person name="Ostrander E.A."/>
            <person name="Goff S.P."/>
            <person name="Metzger M.J."/>
        </authorList>
    </citation>
    <scope>NUCLEOTIDE SEQUENCE</scope>
    <source>
        <strain evidence="1">MELC-2E11</strain>
        <tissue evidence="1">Siphon/mantle</tissue>
    </source>
</reference>
<sequence>MVNIVFQDGPLFNRTCVTLANIVMSAGMFTRLVSIRVMQARHSVDYTLYKCKIESEEDMRQMEVEMENQPGLQMVAPLPASPDYRAFISLSCTPISAGIFKRLVSMVIQARHDVFFHLDKCTIESEDDVMQMKMENQPGLQMVALLPASPGYTIKIKLAWMKVPAGMFKRLVSMMIQARHSVNCELGKCTIESDEDVRQMAVEMDNQPGLQKVAPLPASLDYTTHITLTTTTMAAGMLKRLVSMVIQARHSVKCMVSNCTIESEEDVRQMAVEMENQPGLQKVAPLPESPGYTKDITLQYTPMSAGMFKRLVSMVIQVRHSVNCTFDGCRIQSEEDVRQMKVRTENQPTLQMVDPLSTSPDYTAAIRLLRLTVSAGMFKHLVSMVIQARHSVNCTLEHCTIQSEEDVRQMTAETENQPALQMVDPLSATSDYTTNITLTRVKVSAGILRRLVSMVIQARHSVNCTLSESTIEEDIRQIKEEIENQPLLKVREFSERYSQLWHKLEWFIRFTVNM</sequence>
<organism evidence="1 2">
    <name type="scientific">Mya arenaria</name>
    <name type="common">Soft-shell clam</name>
    <dbReference type="NCBI Taxonomy" id="6604"/>
    <lineage>
        <taxon>Eukaryota</taxon>
        <taxon>Metazoa</taxon>
        <taxon>Spiralia</taxon>
        <taxon>Lophotrochozoa</taxon>
        <taxon>Mollusca</taxon>
        <taxon>Bivalvia</taxon>
        <taxon>Autobranchia</taxon>
        <taxon>Heteroconchia</taxon>
        <taxon>Euheterodonta</taxon>
        <taxon>Imparidentia</taxon>
        <taxon>Neoheterodontei</taxon>
        <taxon>Myida</taxon>
        <taxon>Myoidea</taxon>
        <taxon>Myidae</taxon>
        <taxon>Mya</taxon>
    </lineage>
</organism>
<evidence type="ECO:0000313" key="1">
    <source>
        <dbReference type="EMBL" id="WAQ94571.1"/>
    </source>
</evidence>